<keyword evidence="1" id="KW-0472">Membrane</keyword>
<reference evidence="3" key="1">
    <citation type="submission" date="2019-12" db="EMBL/GenBank/DDBJ databases">
        <title>Complete and draft genome sequences of new strains and members of some known species of the genus Rathayibacter isolated from plants.</title>
        <authorList>
            <person name="Tarlachkov S.V."/>
            <person name="Starodumova I.P."/>
            <person name="Dorofeeva L.V."/>
            <person name="Prisyazhnaya N.V."/>
            <person name="Leyn S."/>
            <person name="Zlamal J."/>
            <person name="Elan M."/>
            <person name="Osterman A.L."/>
            <person name="Nadler S."/>
            <person name="Subbotin S.A."/>
            <person name="Evtushenko L.I."/>
        </authorList>
    </citation>
    <scope>NUCLEOTIDE SEQUENCE [LARGE SCALE GENOMIC DNA]</scope>
    <source>
        <strain evidence="3">VKM Ac-2802</strain>
    </source>
</reference>
<dbReference type="Proteomes" id="UP000464597">
    <property type="component" value="Chromosome"/>
</dbReference>
<gene>
    <name evidence="2" type="ORF">GSU69_08990</name>
</gene>
<evidence type="ECO:0000256" key="1">
    <source>
        <dbReference type="SAM" id="Phobius"/>
    </source>
</evidence>
<organism evidence="2 3">
    <name type="scientific">Rathayibacter festucae</name>
    <dbReference type="NCBI Taxonomy" id="110937"/>
    <lineage>
        <taxon>Bacteria</taxon>
        <taxon>Bacillati</taxon>
        <taxon>Actinomycetota</taxon>
        <taxon>Actinomycetes</taxon>
        <taxon>Micrococcales</taxon>
        <taxon>Microbacteriaceae</taxon>
        <taxon>Rathayibacter</taxon>
    </lineage>
</organism>
<feature type="transmembrane region" description="Helical" evidence="1">
    <location>
        <begin position="52"/>
        <end position="75"/>
    </location>
</feature>
<protein>
    <submittedName>
        <fullName evidence="2">Uncharacterized protein</fullName>
    </submittedName>
</protein>
<keyword evidence="1" id="KW-0812">Transmembrane</keyword>
<proteinExistence type="predicted"/>
<accession>A0ABX6GZ59</accession>
<evidence type="ECO:0000313" key="2">
    <source>
        <dbReference type="EMBL" id="QHC62804.1"/>
    </source>
</evidence>
<dbReference type="RefSeq" id="WP_148059153.1">
    <property type="nucleotide sequence ID" value="NZ_CP047180.1"/>
</dbReference>
<keyword evidence="3" id="KW-1185">Reference proteome</keyword>
<name>A0ABX6GZ59_9MICO</name>
<keyword evidence="1" id="KW-1133">Transmembrane helix</keyword>
<sequence>MLFTVFAAALGVVSSIFLWDPEEACRVRGSYSSPESFLWNPLCADGSAVQPMWMTVAGAAALLGAGVCVILAIAFRVLNHEREAPPPVVSHWE</sequence>
<dbReference type="EMBL" id="CP047180">
    <property type="protein sequence ID" value="QHC62804.1"/>
    <property type="molecule type" value="Genomic_DNA"/>
</dbReference>
<evidence type="ECO:0000313" key="3">
    <source>
        <dbReference type="Proteomes" id="UP000464597"/>
    </source>
</evidence>